<feature type="transmembrane region" description="Helical" evidence="1">
    <location>
        <begin position="57"/>
        <end position="73"/>
    </location>
</feature>
<name>A0A2W4RDM6_9GAMM</name>
<evidence type="ECO:0000313" key="2">
    <source>
        <dbReference type="EMBL" id="PZN82151.1"/>
    </source>
</evidence>
<feature type="transmembrane region" description="Helical" evidence="1">
    <location>
        <begin position="28"/>
        <end position="51"/>
    </location>
</feature>
<dbReference type="EMBL" id="QJPH01000232">
    <property type="protein sequence ID" value="PZN82151.1"/>
    <property type="molecule type" value="Genomic_DNA"/>
</dbReference>
<protein>
    <submittedName>
        <fullName evidence="2">DUF2244 domain-containing protein</fullName>
    </submittedName>
</protein>
<accession>A0A2W4RDM6</accession>
<proteinExistence type="predicted"/>
<evidence type="ECO:0000256" key="1">
    <source>
        <dbReference type="SAM" id="Phobius"/>
    </source>
</evidence>
<gene>
    <name evidence="2" type="ORF">DM484_06950</name>
</gene>
<keyword evidence="1" id="KW-0812">Transmembrane</keyword>
<reference evidence="2 3" key="1">
    <citation type="journal article" date="2018" name="Aquat. Microb. Ecol.">
        <title>Gammaproteobacterial methanotrophs dominate.</title>
        <authorList>
            <person name="Rissanen A.J."/>
            <person name="Saarenheimo J."/>
            <person name="Tiirola M."/>
            <person name="Peura S."/>
            <person name="Aalto S.L."/>
            <person name="Karvinen A."/>
            <person name="Nykanen H."/>
        </authorList>
    </citation>
    <scope>NUCLEOTIDE SEQUENCE [LARGE SCALE GENOMIC DNA]</scope>
    <source>
        <strain evidence="2">AMbin10</strain>
    </source>
</reference>
<keyword evidence="1" id="KW-1133">Transmembrane helix</keyword>
<dbReference type="Proteomes" id="UP000249396">
    <property type="component" value="Unassembled WGS sequence"/>
</dbReference>
<keyword evidence="1" id="KW-0472">Membrane</keyword>
<dbReference type="Pfam" id="PF10003">
    <property type="entry name" value="DUF2244"/>
    <property type="match status" value="1"/>
</dbReference>
<dbReference type="InterPro" id="IPR019253">
    <property type="entry name" value="DUF2244_TM"/>
</dbReference>
<dbReference type="AlphaFoldDB" id="A0A2W4RDM6"/>
<organism evidence="2 3">
    <name type="scientific">Candidatus Methylumidiphilus alinenensis</name>
    <dbReference type="NCBI Taxonomy" id="2202197"/>
    <lineage>
        <taxon>Bacteria</taxon>
        <taxon>Pseudomonadati</taxon>
        <taxon>Pseudomonadota</taxon>
        <taxon>Gammaproteobacteria</taxon>
        <taxon>Methylococcales</taxon>
        <taxon>Candidatus Methylumidiphilus</taxon>
    </lineage>
</organism>
<sequence length="159" mass="17839">MVESGHDEDTGEKTIVLKPNGSLSRRQAWLLLGICGLLMGLVAGFCAALGAWLVLPFSGLEWILLAFCLHLSIRQSQEREVITITGDLVRVEKGWGSPLQTYKFQRAWVMLDCIQSPIRGHPSRLTLRLHGKEVELGRFLVESERQVLARELKYLLSLG</sequence>
<comment type="caution">
    <text evidence="2">The sequence shown here is derived from an EMBL/GenBank/DDBJ whole genome shotgun (WGS) entry which is preliminary data.</text>
</comment>
<evidence type="ECO:0000313" key="3">
    <source>
        <dbReference type="Proteomes" id="UP000249396"/>
    </source>
</evidence>